<feature type="DNA-binding region" description="H-T-H motif" evidence="4">
    <location>
        <begin position="36"/>
        <end position="55"/>
    </location>
</feature>
<dbReference type="PRINTS" id="PR00455">
    <property type="entry name" value="HTHTETR"/>
</dbReference>
<dbReference type="SUPFAM" id="SSF46689">
    <property type="entry name" value="Homeodomain-like"/>
    <property type="match status" value="1"/>
</dbReference>
<reference evidence="6 7" key="1">
    <citation type="submission" date="2019-06" db="EMBL/GenBank/DDBJ databases">
        <title>Aeromicrobium sp. nov., isolated from a maize field.</title>
        <authorList>
            <person name="Lin S.-Y."/>
            <person name="Tsai C.-F."/>
            <person name="Young C.-C."/>
        </authorList>
    </citation>
    <scope>NUCLEOTIDE SEQUENCE [LARGE SCALE GENOMIC DNA]</scope>
    <source>
        <strain evidence="6 7">CC-CFT486</strain>
    </source>
</reference>
<organism evidence="6 7">
    <name type="scientific">Aeromicrobium terrae</name>
    <dbReference type="NCBI Taxonomy" id="2498846"/>
    <lineage>
        <taxon>Bacteria</taxon>
        <taxon>Bacillati</taxon>
        <taxon>Actinomycetota</taxon>
        <taxon>Actinomycetes</taxon>
        <taxon>Propionibacteriales</taxon>
        <taxon>Nocardioidaceae</taxon>
        <taxon>Aeromicrobium</taxon>
    </lineage>
</organism>
<dbReference type="Pfam" id="PF21943">
    <property type="entry name" value="TetR_C_46"/>
    <property type="match status" value="1"/>
</dbReference>
<comment type="caution">
    <text evidence="6">The sequence shown here is derived from an EMBL/GenBank/DDBJ whole genome shotgun (WGS) entry which is preliminary data.</text>
</comment>
<evidence type="ECO:0000256" key="2">
    <source>
        <dbReference type="ARBA" id="ARBA00023125"/>
    </source>
</evidence>
<evidence type="ECO:0000259" key="5">
    <source>
        <dbReference type="PROSITE" id="PS50977"/>
    </source>
</evidence>
<keyword evidence="1" id="KW-0805">Transcription regulation</keyword>
<dbReference type="Pfam" id="PF00440">
    <property type="entry name" value="TetR_N"/>
    <property type="match status" value="1"/>
</dbReference>
<dbReference type="Proteomes" id="UP000321571">
    <property type="component" value="Unassembled WGS sequence"/>
</dbReference>
<dbReference type="InterPro" id="IPR001647">
    <property type="entry name" value="HTH_TetR"/>
</dbReference>
<sequence>MDVTPPRRRLAAPARRAGILRAAVDVFGARGYGSPGMAEIAAEAGVTRAVLYDHFSSKRDLFISALNEQSAIFLGHVGAHIAGDGSPRERMRGTVDAVLSFAERHPAAWALLYKNDVHGDPDVDAAWRESRRSRSAAVAEMLADDIGADAGTPRADLIVEMLVGALSAGAGEWRREFPDVPRSEVVDAAMNLLWTGMKRMG</sequence>
<proteinExistence type="predicted"/>
<gene>
    <name evidence="6" type="ORF">FHP06_06760</name>
</gene>
<evidence type="ECO:0000256" key="4">
    <source>
        <dbReference type="PROSITE-ProRule" id="PRU00335"/>
    </source>
</evidence>
<keyword evidence="7" id="KW-1185">Reference proteome</keyword>
<dbReference type="EMBL" id="VDUX01000003">
    <property type="protein sequence ID" value="TXL61557.1"/>
    <property type="molecule type" value="Genomic_DNA"/>
</dbReference>
<dbReference type="PANTHER" id="PTHR30055:SF160">
    <property type="entry name" value="TRANSCRIPTIONAL REGULATORY PROTEIN (PROBABLY ASNC-FAMILY)-RELATED"/>
    <property type="match status" value="1"/>
</dbReference>
<dbReference type="PROSITE" id="PS50977">
    <property type="entry name" value="HTH_TETR_2"/>
    <property type="match status" value="1"/>
</dbReference>
<dbReference type="AlphaFoldDB" id="A0A5C8NKJ6"/>
<dbReference type="InterPro" id="IPR009057">
    <property type="entry name" value="Homeodomain-like_sf"/>
</dbReference>
<evidence type="ECO:0000256" key="1">
    <source>
        <dbReference type="ARBA" id="ARBA00023015"/>
    </source>
</evidence>
<name>A0A5C8NKJ6_9ACTN</name>
<protein>
    <submittedName>
        <fullName evidence="6">Helix-turn-helix transcriptional regulator</fullName>
    </submittedName>
</protein>
<dbReference type="OrthoDB" id="3235020at2"/>
<evidence type="ECO:0000313" key="7">
    <source>
        <dbReference type="Proteomes" id="UP000321571"/>
    </source>
</evidence>
<dbReference type="SUPFAM" id="SSF48498">
    <property type="entry name" value="Tetracyclin repressor-like, C-terminal domain"/>
    <property type="match status" value="1"/>
</dbReference>
<dbReference type="PANTHER" id="PTHR30055">
    <property type="entry name" value="HTH-TYPE TRANSCRIPTIONAL REGULATOR RUTR"/>
    <property type="match status" value="1"/>
</dbReference>
<dbReference type="GO" id="GO:0003700">
    <property type="term" value="F:DNA-binding transcription factor activity"/>
    <property type="evidence" value="ECO:0007669"/>
    <property type="project" value="TreeGrafter"/>
</dbReference>
<dbReference type="GO" id="GO:0000976">
    <property type="term" value="F:transcription cis-regulatory region binding"/>
    <property type="evidence" value="ECO:0007669"/>
    <property type="project" value="TreeGrafter"/>
</dbReference>
<dbReference type="InterPro" id="IPR050109">
    <property type="entry name" value="HTH-type_TetR-like_transc_reg"/>
</dbReference>
<dbReference type="Gene3D" id="1.10.357.10">
    <property type="entry name" value="Tetracycline Repressor, domain 2"/>
    <property type="match status" value="1"/>
</dbReference>
<accession>A0A5C8NKJ6</accession>
<keyword evidence="3" id="KW-0804">Transcription</keyword>
<evidence type="ECO:0000256" key="3">
    <source>
        <dbReference type="ARBA" id="ARBA00023163"/>
    </source>
</evidence>
<feature type="domain" description="HTH tetR-type" evidence="5">
    <location>
        <begin position="13"/>
        <end position="73"/>
    </location>
</feature>
<dbReference type="InterPro" id="IPR054129">
    <property type="entry name" value="DesT_TetR_C"/>
</dbReference>
<evidence type="ECO:0000313" key="6">
    <source>
        <dbReference type="EMBL" id="TXL61557.1"/>
    </source>
</evidence>
<keyword evidence="2 4" id="KW-0238">DNA-binding</keyword>
<dbReference type="InterPro" id="IPR036271">
    <property type="entry name" value="Tet_transcr_reg_TetR-rel_C_sf"/>
</dbReference>